<dbReference type="Gene3D" id="3.30.50.10">
    <property type="entry name" value="Erythroid Transcription Factor GATA-1, subunit A"/>
    <property type="match status" value="1"/>
</dbReference>
<keyword evidence="5" id="KW-1185">Reference proteome</keyword>
<comment type="caution">
    <text evidence="4">The sequence shown here is derived from an EMBL/GenBank/DDBJ whole genome shotgun (WGS) entry which is preliminary data.</text>
</comment>
<dbReference type="Pfam" id="PF00320">
    <property type="entry name" value="GATA"/>
    <property type="match status" value="1"/>
</dbReference>
<accession>A0ABR3FXG9</accession>
<dbReference type="InterPro" id="IPR000679">
    <property type="entry name" value="Znf_GATA"/>
</dbReference>
<organism evidence="4 5">
    <name type="scientific">Marasmius crinis-equi</name>
    <dbReference type="NCBI Taxonomy" id="585013"/>
    <lineage>
        <taxon>Eukaryota</taxon>
        <taxon>Fungi</taxon>
        <taxon>Dikarya</taxon>
        <taxon>Basidiomycota</taxon>
        <taxon>Agaricomycotina</taxon>
        <taxon>Agaricomycetes</taxon>
        <taxon>Agaricomycetidae</taxon>
        <taxon>Agaricales</taxon>
        <taxon>Marasmiineae</taxon>
        <taxon>Marasmiaceae</taxon>
        <taxon>Marasmius</taxon>
    </lineage>
</organism>
<feature type="compositionally biased region" description="Acidic residues" evidence="2">
    <location>
        <begin position="555"/>
        <end position="566"/>
    </location>
</feature>
<feature type="compositionally biased region" description="Polar residues" evidence="2">
    <location>
        <begin position="77"/>
        <end position="114"/>
    </location>
</feature>
<feature type="compositionally biased region" description="Polar residues" evidence="2">
    <location>
        <begin position="350"/>
        <end position="366"/>
    </location>
</feature>
<reference evidence="4 5" key="1">
    <citation type="submission" date="2024-02" db="EMBL/GenBank/DDBJ databases">
        <title>A draft genome for the cacao thread blight pathogen Marasmius crinis-equi.</title>
        <authorList>
            <person name="Cohen S.P."/>
            <person name="Baruah I.K."/>
            <person name="Amoako-Attah I."/>
            <person name="Bukari Y."/>
            <person name="Meinhardt L.W."/>
            <person name="Bailey B.A."/>
        </authorList>
    </citation>
    <scope>NUCLEOTIDE SEQUENCE [LARGE SCALE GENOMIC DNA]</scope>
    <source>
        <strain evidence="4 5">GH-76</strain>
    </source>
</reference>
<evidence type="ECO:0000313" key="5">
    <source>
        <dbReference type="Proteomes" id="UP001465976"/>
    </source>
</evidence>
<evidence type="ECO:0000259" key="3">
    <source>
        <dbReference type="PROSITE" id="PS50114"/>
    </source>
</evidence>
<keyword evidence="1" id="KW-0479">Metal-binding</keyword>
<keyword evidence="1" id="KW-0862">Zinc</keyword>
<dbReference type="Proteomes" id="UP001465976">
    <property type="component" value="Unassembled WGS sequence"/>
</dbReference>
<feature type="compositionally biased region" description="Polar residues" evidence="2">
    <location>
        <begin position="207"/>
        <end position="217"/>
    </location>
</feature>
<keyword evidence="1" id="KW-0863">Zinc-finger</keyword>
<feature type="compositionally biased region" description="Pro residues" evidence="2">
    <location>
        <begin position="170"/>
        <end position="189"/>
    </location>
</feature>
<dbReference type="SMART" id="SM00401">
    <property type="entry name" value="ZnF_GATA"/>
    <property type="match status" value="1"/>
</dbReference>
<feature type="domain" description="GATA-type" evidence="3">
    <location>
        <begin position="295"/>
        <end position="356"/>
    </location>
</feature>
<dbReference type="EMBL" id="JBAHYK010000041">
    <property type="protein sequence ID" value="KAL0580023.1"/>
    <property type="molecule type" value="Genomic_DNA"/>
</dbReference>
<dbReference type="SUPFAM" id="SSF57716">
    <property type="entry name" value="Glucocorticoid receptor-like (DNA-binding domain)"/>
    <property type="match status" value="1"/>
</dbReference>
<evidence type="ECO:0000256" key="1">
    <source>
        <dbReference type="PROSITE-ProRule" id="PRU00094"/>
    </source>
</evidence>
<feature type="region of interest" description="Disordered" evidence="2">
    <location>
        <begin position="334"/>
        <end position="617"/>
    </location>
</feature>
<feature type="compositionally biased region" description="Pro residues" evidence="2">
    <location>
        <begin position="150"/>
        <end position="160"/>
    </location>
</feature>
<feature type="compositionally biased region" description="Low complexity" evidence="2">
    <location>
        <begin position="434"/>
        <end position="445"/>
    </location>
</feature>
<feature type="compositionally biased region" description="Basic and acidic residues" evidence="2">
    <location>
        <begin position="127"/>
        <end position="139"/>
    </location>
</feature>
<evidence type="ECO:0000313" key="4">
    <source>
        <dbReference type="EMBL" id="KAL0580023.1"/>
    </source>
</evidence>
<dbReference type="PROSITE" id="PS50114">
    <property type="entry name" value="GATA_ZN_FINGER_2"/>
    <property type="match status" value="1"/>
</dbReference>
<feature type="compositionally biased region" description="Acidic residues" evidence="2">
    <location>
        <begin position="587"/>
        <end position="599"/>
    </location>
</feature>
<feature type="region of interest" description="Disordered" evidence="2">
    <location>
        <begin position="1"/>
        <end position="282"/>
    </location>
</feature>
<name>A0ABR3FXG9_9AGAR</name>
<proteinExistence type="predicted"/>
<feature type="compositionally biased region" description="Basic residues" evidence="2">
    <location>
        <begin position="408"/>
        <end position="426"/>
    </location>
</feature>
<gene>
    <name evidence="4" type="ORF">V5O48_001955</name>
</gene>
<dbReference type="CDD" id="cd00202">
    <property type="entry name" value="ZnF_GATA"/>
    <property type="match status" value="1"/>
</dbReference>
<feature type="compositionally biased region" description="Pro residues" evidence="2">
    <location>
        <begin position="221"/>
        <end position="232"/>
    </location>
</feature>
<feature type="compositionally biased region" description="Low complexity" evidence="2">
    <location>
        <begin position="388"/>
        <end position="407"/>
    </location>
</feature>
<dbReference type="InterPro" id="IPR013088">
    <property type="entry name" value="Znf_NHR/GATA"/>
</dbReference>
<evidence type="ECO:0000256" key="2">
    <source>
        <dbReference type="SAM" id="MobiDB-lite"/>
    </source>
</evidence>
<feature type="compositionally biased region" description="Basic and acidic residues" evidence="2">
    <location>
        <begin position="334"/>
        <end position="343"/>
    </location>
</feature>
<protein>
    <recommendedName>
        <fullName evidence="3">GATA-type domain-containing protein</fullName>
    </recommendedName>
</protein>
<sequence length="617" mass="65967">MRVNHNHPSAGPGLLRLPTPPPGAATTTAAVIDPALEGASGSPGSRSVELEGVPPKLRRSPAPPLVTERRPKENGYSPPQDSPQLSSNSADRSTIHPSKMPNSASSKRSTSPATSDDGPRRPGSRGGDPRAHDGPHHESGYYSIHHGHPPYHPAHAPLPPMSHQGHYYSHPPPPPPPPHGYYYPPPPPGSMMAYPGHPHQLPPPHSYSPSHQLPHLQSPNSPHPHTLPPPHSHGPMSPQQREPYSPGNYSPSAQGGGYPPPPQNGSAGNVYPSGGGSPTSGEIVYTEDAATKLSDRVRRRCYNCGTVDTSTWRRSNLNPGKVLCNKCGLFERTHSRPRPEQFPHKRGPLSGSTLQRGGSPNGNAYPQPSPLLPSHGQPHLPYPLQTNLPHHLQSSSHPSPLPSSAHSPIHHSPHLAHPPTHNHTHNHNLPPPGSLSSPTTTSSPHSPNPPPHHLPSFASASGSGHHVRGPALPPISTATRPMYEESSRLPQIHSWHVNGPGDSAGGGGGAREYVISEPQPLPIPPPHAHSTNGRVEDGVKGSGGKRKRGEVVERDELDEEDVDELQDDRGGKRQRYAGMNGRPPLHDDDEEELDEEEEERAAAAAVLHGEASDEDEK</sequence>